<feature type="binding site" evidence="5">
    <location>
        <position position="81"/>
    </location>
    <ligand>
        <name>Mn(2+)</name>
        <dbReference type="ChEBI" id="CHEBI:29035"/>
    </ligand>
</feature>
<comment type="caution">
    <text evidence="9">The sequence shown here is derived from an EMBL/GenBank/DDBJ whole genome shotgun (WGS) entry which is preliminary data.</text>
</comment>
<evidence type="ECO:0000313" key="10">
    <source>
        <dbReference type="Proteomes" id="UP000231019"/>
    </source>
</evidence>
<dbReference type="InterPro" id="IPR019831">
    <property type="entry name" value="Mn/Fe_SOD_N"/>
</dbReference>
<dbReference type="FunFam" id="3.55.40.20:FF:000001">
    <property type="entry name" value="Superoxide dismutase"/>
    <property type="match status" value="1"/>
</dbReference>
<dbReference type="GO" id="GO:0046872">
    <property type="term" value="F:metal ion binding"/>
    <property type="evidence" value="ECO:0007669"/>
    <property type="project" value="UniProtKB-KW"/>
</dbReference>
<dbReference type="EMBL" id="PFFQ01000059">
    <property type="protein sequence ID" value="PIW14612.1"/>
    <property type="molecule type" value="Genomic_DNA"/>
</dbReference>
<comment type="similarity">
    <text evidence="1 6">Belongs to the iron/manganese superoxide dismutase family.</text>
</comment>
<keyword evidence="3 5" id="KW-0479">Metal-binding</keyword>
<accession>A0A2M7FZA7</accession>
<dbReference type="EC" id="1.15.1.1" evidence="2 6"/>
<evidence type="ECO:0000259" key="8">
    <source>
        <dbReference type="Pfam" id="PF02777"/>
    </source>
</evidence>
<dbReference type="InterPro" id="IPR036314">
    <property type="entry name" value="SOD_C_sf"/>
</dbReference>
<evidence type="ECO:0000256" key="4">
    <source>
        <dbReference type="ARBA" id="ARBA00023002"/>
    </source>
</evidence>
<protein>
    <recommendedName>
        <fullName evidence="2 6">Superoxide dismutase</fullName>
        <ecNumber evidence="2 6">1.15.1.1</ecNumber>
    </recommendedName>
</protein>
<dbReference type="Gene3D" id="3.55.40.20">
    <property type="entry name" value="Iron/manganese superoxide dismutase, C-terminal domain"/>
    <property type="match status" value="1"/>
</dbReference>
<gene>
    <name evidence="9" type="ORF">COW36_21485</name>
</gene>
<dbReference type="PIRSF" id="PIRSF000349">
    <property type="entry name" value="SODismutase"/>
    <property type="match status" value="1"/>
</dbReference>
<dbReference type="PROSITE" id="PS00088">
    <property type="entry name" value="SOD_MN"/>
    <property type="match status" value="1"/>
</dbReference>
<feature type="binding site" evidence="5">
    <location>
        <position position="164"/>
    </location>
    <ligand>
        <name>Mn(2+)</name>
        <dbReference type="ChEBI" id="CHEBI:29035"/>
    </ligand>
</feature>
<evidence type="ECO:0000256" key="6">
    <source>
        <dbReference type="RuleBase" id="RU000414"/>
    </source>
</evidence>
<evidence type="ECO:0000256" key="3">
    <source>
        <dbReference type="ARBA" id="ARBA00022723"/>
    </source>
</evidence>
<feature type="binding site" evidence="5">
    <location>
        <position position="168"/>
    </location>
    <ligand>
        <name>Mn(2+)</name>
        <dbReference type="ChEBI" id="CHEBI:29035"/>
    </ligand>
</feature>
<reference evidence="9 10" key="1">
    <citation type="submission" date="2017-09" db="EMBL/GenBank/DDBJ databases">
        <title>Depth-based differentiation of microbial function through sediment-hosted aquifers and enrichment of novel symbionts in the deep terrestrial subsurface.</title>
        <authorList>
            <person name="Probst A.J."/>
            <person name="Ladd B."/>
            <person name="Jarett J.K."/>
            <person name="Geller-Mcgrath D.E."/>
            <person name="Sieber C.M."/>
            <person name="Emerson J.B."/>
            <person name="Anantharaman K."/>
            <person name="Thomas B.C."/>
            <person name="Malmstrom R."/>
            <person name="Stieglmeier M."/>
            <person name="Klingl A."/>
            <person name="Woyke T."/>
            <person name="Ryan C.M."/>
            <person name="Banfield J.F."/>
        </authorList>
    </citation>
    <scope>NUCLEOTIDE SEQUENCE [LARGE SCALE GENOMIC DNA]</scope>
    <source>
        <strain evidence="9">CG17_big_fil_post_rev_8_21_14_2_50_48_46</strain>
    </source>
</reference>
<dbReference type="InterPro" id="IPR036324">
    <property type="entry name" value="Mn/Fe_SOD_N_sf"/>
</dbReference>
<dbReference type="Gene3D" id="1.10.287.990">
    <property type="entry name" value="Fe,Mn superoxide dismutase (SOD) domain"/>
    <property type="match status" value="1"/>
</dbReference>
<dbReference type="GO" id="GO:0004784">
    <property type="term" value="F:superoxide dismutase activity"/>
    <property type="evidence" value="ECO:0007669"/>
    <property type="project" value="UniProtKB-EC"/>
</dbReference>
<sequence>MAFELPALPYAYDALEPYYDRETLEIHHSKHHQTYTTKFNEAVQNAGLEGKSVLEILSSLDSIPADKRNPVINHGGGYYNHTFFWESMGPNGGGQPTGDLAAALDAQFGSFDAFKEAFSNKAVGHFGSGWAWLVQTADGKLAITDTHDQICPVSLGQVPLLTVDVWEHAYYLKYRNARPEWVKAFWNVINWQKVAERFAQAQG</sequence>
<keyword evidence="4 6" id="KW-0560">Oxidoreductase</keyword>
<dbReference type="Pfam" id="PF02777">
    <property type="entry name" value="Sod_Fe_C"/>
    <property type="match status" value="1"/>
</dbReference>
<dbReference type="Pfam" id="PF00081">
    <property type="entry name" value="Sod_Fe_N"/>
    <property type="match status" value="1"/>
</dbReference>
<dbReference type="PRINTS" id="PR01703">
    <property type="entry name" value="MNSODISMTASE"/>
</dbReference>
<evidence type="ECO:0000256" key="5">
    <source>
        <dbReference type="PIRSR" id="PIRSR000349-1"/>
    </source>
</evidence>
<name>A0A2M7FZA7_9BACT</name>
<dbReference type="InterPro" id="IPR019833">
    <property type="entry name" value="Mn/Fe_SOD_BS"/>
</dbReference>
<evidence type="ECO:0000313" key="9">
    <source>
        <dbReference type="EMBL" id="PIW14612.1"/>
    </source>
</evidence>
<comment type="catalytic activity">
    <reaction evidence="6">
        <text>2 superoxide + 2 H(+) = H2O2 + O2</text>
        <dbReference type="Rhea" id="RHEA:20696"/>
        <dbReference type="ChEBI" id="CHEBI:15378"/>
        <dbReference type="ChEBI" id="CHEBI:15379"/>
        <dbReference type="ChEBI" id="CHEBI:16240"/>
        <dbReference type="ChEBI" id="CHEBI:18421"/>
        <dbReference type="EC" id="1.15.1.1"/>
    </reaction>
</comment>
<dbReference type="PANTHER" id="PTHR43595:SF2">
    <property type="entry name" value="SMALL RIBOSOMAL SUBUNIT PROTEIN MS42"/>
    <property type="match status" value="1"/>
</dbReference>
<evidence type="ECO:0000259" key="7">
    <source>
        <dbReference type="Pfam" id="PF00081"/>
    </source>
</evidence>
<dbReference type="InterPro" id="IPR001189">
    <property type="entry name" value="Mn/Fe_SOD"/>
</dbReference>
<feature type="domain" description="Manganese/iron superoxide dismutase N-terminal" evidence="7">
    <location>
        <begin position="3"/>
        <end position="88"/>
    </location>
</feature>
<dbReference type="PANTHER" id="PTHR43595">
    <property type="entry name" value="37S RIBOSOMAL PROTEIN S26, MITOCHONDRIAL"/>
    <property type="match status" value="1"/>
</dbReference>
<comment type="function">
    <text evidence="6">Destroys radicals which are normally produced within the cells and which are toxic to biological systems.</text>
</comment>
<dbReference type="SUPFAM" id="SSF54719">
    <property type="entry name" value="Fe,Mn superoxide dismutase (SOD), C-terminal domain"/>
    <property type="match status" value="1"/>
</dbReference>
<dbReference type="Proteomes" id="UP000231019">
    <property type="component" value="Unassembled WGS sequence"/>
</dbReference>
<dbReference type="GO" id="GO:0005737">
    <property type="term" value="C:cytoplasm"/>
    <property type="evidence" value="ECO:0007669"/>
    <property type="project" value="TreeGrafter"/>
</dbReference>
<dbReference type="AlphaFoldDB" id="A0A2M7FZA7"/>
<organism evidence="9 10">
    <name type="scientific">bacterium (Candidatus Blackallbacteria) CG17_big_fil_post_rev_8_21_14_2_50_48_46</name>
    <dbReference type="NCBI Taxonomy" id="2014261"/>
    <lineage>
        <taxon>Bacteria</taxon>
        <taxon>Candidatus Blackallbacteria</taxon>
    </lineage>
</organism>
<feature type="domain" description="Manganese/iron superoxide dismutase C-terminal" evidence="8">
    <location>
        <begin position="96"/>
        <end position="197"/>
    </location>
</feature>
<evidence type="ECO:0000256" key="1">
    <source>
        <dbReference type="ARBA" id="ARBA00008714"/>
    </source>
</evidence>
<proteinExistence type="inferred from homology"/>
<dbReference type="InterPro" id="IPR019832">
    <property type="entry name" value="Mn/Fe_SOD_C"/>
</dbReference>
<evidence type="ECO:0000256" key="2">
    <source>
        <dbReference type="ARBA" id="ARBA00012682"/>
    </source>
</evidence>
<feature type="binding site" evidence="5">
    <location>
        <position position="27"/>
    </location>
    <ligand>
        <name>Mn(2+)</name>
        <dbReference type="ChEBI" id="CHEBI:29035"/>
    </ligand>
</feature>
<dbReference type="SUPFAM" id="SSF46609">
    <property type="entry name" value="Fe,Mn superoxide dismutase (SOD), N-terminal domain"/>
    <property type="match status" value="1"/>
</dbReference>